<keyword evidence="4" id="KW-1185">Reference proteome</keyword>
<dbReference type="Gene3D" id="3.40.50.1820">
    <property type="entry name" value="alpha/beta hydrolase"/>
    <property type="match status" value="1"/>
</dbReference>
<dbReference type="AlphaFoldDB" id="A0A485KWX9"/>
<accession>A0A485KWX9</accession>
<dbReference type="InterPro" id="IPR029058">
    <property type="entry name" value="AB_hydrolase_fold"/>
</dbReference>
<evidence type="ECO:0000259" key="1">
    <source>
        <dbReference type="Pfam" id="PF01764"/>
    </source>
</evidence>
<dbReference type="Proteomes" id="UP000332933">
    <property type="component" value="Unassembled WGS sequence"/>
</dbReference>
<dbReference type="SUPFAM" id="SSF53474">
    <property type="entry name" value="alpha/beta-Hydrolases"/>
    <property type="match status" value="1"/>
</dbReference>
<dbReference type="EMBL" id="CAADRA010005365">
    <property type="protein sequence ID" value="VFT89048.1"/>
    <property type="molecule type" value="Genomic_DNA"/>
</dbReference>
<feature type="domain" description="Fungal lipase-type" evidence="1">
    <location>
        <begin position="677"/>
        <end position="788"/>
    </location>
</feature>
<dbReference type="SUPFAM" id="SSF102645">
    <property type="entry name" value="CoaB-like"/>
    <property type="match status" value="1"/>
</dbReference>
<dbReference type="Gene3D" id="3.40.50.10300">
    <property type="entry name" value="CoaB-like"/>
    <property type="match status" value="1"/>
</dbReference>
<dbReference type="InterPro" id="IPR035929">
    <property type="entry name" value="CoaB-like_sf"/>
</dbReference>
<evidence type="ECO:0000313" key="3">
    <source>
        <dbReference type="EMBL" id="VFT89048.1"/>
    </source>
</evidence>
<dbReference type="Pfam" id="PF01764">
    <property type="entry name" value="Lipase_3"/>
    <property type="match status" value="1"/>
</dbReference>
<name>A0A485KWX9_9STRA</name>
<reference evidence="3 4" key="1">
    <citation type="submission" date="2019-03" db="EMBL/GenBank/DDBJ databases">
        <authorList>
            <person name="Gaulin E."/>
            <person name="Dumas B."/>
        </authorList>
    </citation>
    <scope>NUCLEOTIDE SEQUENCE [LARGE SCALE GENOMIC DNA]</scope>
    <source>
        <strain evidence="3">CBS 568.67</strain>
    </source>
</reference>
<reference evidence="2" key="2">
    <citation type="submission" date="2019-06" db="EMBL/GenBank/DDBJ databases">
        <title>Genomics analysis of Aphanomyces spp. identifies a new class of oomycete effector associated with host adaptation.</title>
        <authorList>
            <person name="Gaulin E."/>
        </authorList>
    </citation>
    <scope>NUCLEOTIDE SEQUENCE</scope>
    <source>
        <strain evidence="2">CBS 578.67</strain>
    </source>
</reference>
<proteinExistence type="predicted"/>
<gene>
    <name evidence="3" type="primary">Aste57867_12194</name>
    <name evidence="2" type="ORF">As57867_012149</name>
    <name evidence="3" type="ORF">ASTE57867_12194</name>
</gene>
<evidence type="ECO:0000313" key="2">
    <source>
        <dbReference type="EMBL" id="KAF0697087.1"/>
    </source>
</evidence>
<evidence type="ECO:0000313" key="4">
    <source>
        <dbReference type="Proteomes" id="UP000332933"/>
    </source>
</evidence>
<protein>
    <submittedName>
        <fullName evidence="3">Aste57867_12194 protein</fullName>
    </submittedName>
</protein>
<dbReference type="InterPro" id="IPR002921">
    <property type="entry name" value="Fungal_lipase-type"/>
</dbReference>
<organism evidence="3 4">
    <name type="scientific">Aphanomyces stellatus</name>
    <dbReference type="NCBI Taxonomy" id="120398"/>
    <lineage>
        <taxon>Eukaryota</taxon>
        <taxon>Sar</taxon>
        <taxon>Stramenopiles</taxon>
        <taxon>Oomycota</taxon>
        <taxon>Saprolegniomycetes</taxon>
        <taxon>Saprolegniales</taxon>
        <taxon>Verrucalvaceae</taxon>
        <taxon>Aphanomyces</taxon>
    </lineage>
</organism>
<dbReference type="GO" id="GO:0006629">
    <property type="term" value="P:lipid metabolic process"/>
    <property type="evidence" value="ECO:0007669"/>
    <property type="project" value="InterPro"/>
</dbReference>
<dbReference type="EMBL" id="VJMH01005344">
    <property type="protein sequence ID" value="KAF0697087.1"/>
    <property type="molecule type" value="Genomic_DNA"/>
</dbReference>
<dbReference type="OrthoDB" id="70224at2759"/>
<sequence>MSPPTSVHPREHATFLHACCMPVASCGMRPRLRHWHHDGIDGLHRINKRMSNPFRAARLWDTQCLCIMGLANNRPIKISLKGAAHFPFCFFRTRSVRGGDMEFWGTLQKSLGGGSVAADSDAYVNKFFDNTPADDAWKMDETAERVKDFVATQLQQGRRVALVTCGSATVPLTSESVMDGVSFGDRGAASAEHFLRAGYAVIFLHRSGSLAPFSRHFQLYIRDNRFLSMLSIHDEDHTLRVESLESDEQERLATVLTEAKATKARLFHLKFSTVQQYLYLLRMASEALDPAAARGLIFLSASVLDYYVPCVATTGKKEALTLNLVRTPNLIAKIRRKYAPKACLVTLKSVADKGQMQSAAFRDIERWGVDVVVADSPMLPNELALISPQEEFVVSPPQNSTAAEAIELEVACAAMLVEMHRAWSARRQILKLGKPLLLLTAKFSMMKENDTLNEDAMGNKNVPFKCGIHIRTDRSLGDQSPVYELSSIFQNKSHCARAHVWKRTDAKELMIAFSPAGNPETIRSLWGDLWNGWDEAEIADLKEQMGHVTLTSALVGIAQGVTATVGGDYSHATAILGYIYSKLGTAWAEGEQTRIRQSVENMVAVNFNRGLTEMQGLHDIEEIRQAKAMTQHVTLQRSDTMTSQEAELVRQGSRRRRKTNSFEVDGSEEEAWEKAKVVRIHKAIAAYFDDMVEGGFIDSIMPYVEEGYSIDVTGYSMGGMLGQLFLLKLADEAFPQFPENVKKIHGVFFGTPRVGDAGFAARMKVMYGRDQLLNVMHPLDTVHAYPPTSEGYADAMLKVFLKEDGVNRRTASAFSVLPVTRAMDKIWEKATKKEETPVDPCTFCNRKDHQSEQHRCRYCTRRGDHRGDACPYRKEGCSFCGNKAHATGEHRCSVCSQFGHRGRDCHTQGNVGTVELLAYFRFHHYLYYNTNLKKNVEFSTE</sequence>